<dbReference type="SMART" id="SM00422">
    <property type="entry name" value="HTH_MERR"/>
    <property type="match status" value="1"/>
</dbReference>
<dbReference type="CDD" id="cd01109">
    <property type="entry name" value="HTH_YyaN"/>
    <property type="match status" value="1"/>
</dbReference>
<evidence type="ECO:0000313" key="3">
    <source>
        <dbReference type="EMBL" id="MCD2195943.1"/>
    </source>
</evidence>
<dbReference type="PANTHER" id="PTHR30204:SF98">
    <property type="entry name" value="HTH-TYPE TRANSCRIPTIONAL REGULATOR ADHR"/>
    <property type="match status" value="1"/>
</dbReference>
<dbReference type="PRINTS" id="PR00040">
    <property type="entry name" value="HTHMERR"/>
</dbReference>
<dbReference type="InterPro" id="IPR047057">
    <property type="entry name" value="MerR_fam"/>
</dbReference>
<dbReference type="PROSITE" id="PS50937">
    <property type="entry name" value="HTH_MERR_2"/>
    <property type="match status" value="1"/>
</dbReference>
<reference evidence="3 4" key="1">
    <citation type="submission" date="2021-11" db="EMBL/GenBank/DDBJ databases">
        <title>Draft genome sequence of Actinomycetospora sp. SF1 isolated from the rhizosphere soil.</title>
        <authorList>
            <person name="Duangmal K."/>
            <person name="Chantavorakit T."/>
        </authorList>
    </citation>
    <scope>NUCLEOTIDE SEQUENCE [LARGE SCALE GENOMIC DNA]</scope>
    <source>
        <strain evidence="3 4">TBRC 5722</strain>
    </source>
</reference>
<gene>
    <name evidence="3" type="ORF">LQ327_21470</name>
</gene>
<dbReference type="PANTHER" id="PTHR30204">
    <property type="entry name" value="REDOX-CYCLING DRUG-SENSING TRANSCRIPTIONAL ACTIVATOR SOXR"/>
    <property type="match status" value="1"/>
</dbReference>
<evidence type="ECO:0000256" key="1">
    <source>
        <dbReference type="ARBA" id="ARBA00023125"/>
    </source>
</evidence>
<evidence type="ECO:0000313" key="4">
    <source>
        <dbReference type="Proteomes" id="UP001199469"/>
    </source>
</evidence>
<dbReference type="PROSITE" id="PS00552">
    <property type="entry name" value="HTH_MERR_1"/>
    <property type="match status" value="1"/>
</dbReference>
<dbReference type="SUPFAM" id="SSF46955">
    <property type="entry name" value="Putative DNA-binding domain"/>
    <property type="match status" value="1"/>
</dbReference>
<dbReference type="InterPro" id="IPR009061">
    <property type="entry name" value="DNA-bd_dom_put_sf"/>
</dbReference>
<comment type="caution">
    <text evidence="3">The sequence shown here is derived from an EMBL/GenBank/DDBJ whole genome shotgun (WGS) entry which is preliminary data.</text>
</comment>
<dbReference type="Pfam" id="PF13411">
    <property type="entry name" value="MerR_1"/>
    <property type="match status" value="1"/>
</dbReference>
<keyword evidence="1" id="KW-0238">DNA-binding</keyword>
<protein>
    <submittedName>
        <fullName evidence="3">MerR family transcriptional regulator</fullName>
    </submittedName>
</protein>
<dbReference type="Proteomes" id="UP001199469">
    <property type="component" value="Unassembled WGS sequence"/>
</dbReference>
<organism evidence="3 4">
    <name type="scientific">Actinomycetospora endophytica</name>
    <dbReference type="NCBI Taxonomy" id="2291215"/>
    <lineage>
        <taxon>Bacteria</taxon>
        <taxon>Bacillati</taxon>
        <taxon>Actinomycetota</taxon>
        <taxon>Actinomycetes</taxon>
        <taxon>Pseudonocardiales</taxon>
        <taxon>Pseudonocardiaceae</taxon>
        <taxon>Actinomycetospora</taxon>
    </lineage>
</organism>
<dbReference type="InterPro" id="IPR000551">
    <property type="entry name" value="MerR-type_HTH_dom"/>
</dbReference>
<accession>A0ABS8PD82</accession>
<proteinExistence type="predicted"/>
<dbReference type="EMBL" id="JAJNDB010000005">
    <property type="protein sequence ID" value="MCD2195943.1"/>
    <property type="molecule type" value="Genomic_DNA"/>
</dbReference>
<sequence>MTAVSTAPEAFPGDLQVHPAARLRSILDSVAAEDGSLPPLNDELIRALRLPDDLPETLGIGEVAEITGITAHTLRYYERIGLVDTGRDASGRRIYDREALGRVAFVTWLRLSGMPIAAVSRYVELVKAGPQTQDERLGLLLDQRAAIVAQLRDLQGALAVVDYKITTYGGSCGA</sequence>
<dbReference type="RefSeq" id="WP_230737805.1">
    <property type="nucleotide sequence ID" value="NZ_JAJNDB010000005.1"/>
</dbReference>
<feature type="domain" description="HTH merR-type" evidence="2">
    <location>
        <begin position="57"/>
        <end position="125"/>
    </location>
</feature>
<keyword evidence="4" id="KW-1185">Reference proteome</keyword>
<evidence type="ECO:0000259" key="2">
    <source>
        <dbReference type="PROSITE" id="PS50937"/>
    </source>
</evidence>
<dbReference type="Gene3D" id="1.10.1660.10">
    <property type="match status" value="1"/>
</dbReference>
<name>A0ABS8PD82_9PSEU</name>